<dbReference type="GO" id="GO:0042147">
    <property type="term" value="P:retrograde transport, endosome to Golgi"/>
    <property type="evidence" value="ECO:0007669"/>
    <property type="project" value="TreeGrafter"/>
</dbReference>
<comment type="similarity">
    <text evidence="1">Belongs to the WASH1 family.</text>
</comment>
<evidence type="ECO:0000256" key="1">
    <source>
        <dbReference type="ARBA" id="ARBA00005602"/>
    </source>
</evidence>
<name>A0A8S1HPR6_9PELO</name>
<dbReference type="InterPro" id="IPR028290">
    <property type="entry name" value="WASH1"/>
</dbReference>
<dbReference type="GO" id="GO:0043014">
    <property type="term" value="F:alpha-tubulin binding"/>
    <property type="evidence" value="ECO:0007669"/>
    <property type="project" value="InterPro"/>
</dbReference>
<feature type="compositionally biased region" description="Pro residues" evidence="3">
    <location>
        <begin position="314"/>
        <end position="353"/>
    </location>
</feature>
<reference evidence="5" key="1">
    <citation type="submission" date="2020-10" db="EMBL/GenBank/DDBJ databases">
        <authorList>
            <person name="Kikuchi T."/>
        </authorList>
    </citation>
    <scope>NUCLEOTIDE SEQUENCE</scope>
    <source>
        <strain evidence="5">NKZ352</strain>
    </source>
</reference>
<dbReference type="GO" id="GO:0043015">
    <property type="term" value="F:gamma-tubulin binding"/>
    <property type="evidence" value="ECO:0007669"/>
    <property type="project" value="TreeGrafter"/>
</dbReference>
<feature type="compositionally biased region" description="Polar residues" evidence="3">
    <location>
        <begin position="399"/>
        <end position="409"/>
    </location>
</feature>
<evidence type="ECO:0000313" key="6">
    <source>
        <dbReference type="Proteomes" id="UP000835052"/>
    </source>
</evidence>
<dbReference type="Proteomes" id="UP000835052">
    <property type="component" value="Unassembled WGS sequence"/>
</dbReference>
<evidence type="ECO:0000259" key="4">
    <source>
        <dbReference type="PROSITE" id="PS51082"/>
    </source>
</evidence>
<dbReference type="PANTHER" id="PTHR23331:SF1">
    <property type="entry name" value="WASH COMPLEX SUBUNIT 1"/>
    <property type="match status" value="1"/>
</dbReference>
<dbReference type="InterPro" id="IPR003124">
    <property type="entry name" value="WH2_dom"/>
</dbReference>
<dbReference type="EMBL" id="CAJGYM010000082">
    <property type="protein sequence ID" value="CAD6196940.1"/>
    <property type="molecule type" value="Genomic_DNA"/>
</dbReference>
<gene>
    <name evidence="5" type="ORF">CAUJ_LOCUS12851</name>
</gene>
<accession>A0A8S1HPR6</accession>
<evidence type="ECO:0000313" key="5">
    <source>
        <dbReference type="EMBL" id="CAD6196940.1"/>
    </source>
</evidence>
<feature type="compositionally biased region" description="Polar residues" evidence="3">
    <location>
        <begin position="354"/>
        <end position="368"/>
    </location>
</feature>
<sequence length="485" mass="52328">MYCVPLVPNDVSQEEADFRTLHTIDALTKTIDDVFDRVNSRLSSLESELSSMNRRADVVYEKLERMKQSNCAIVLRVPSTFPSAEYQPSTTIFRHSKGVDHVNCDRSCDFAGFQLGRKVKFDVKAELEERKKFFVASAALNEIRRKKQNGRTAPDGVKSVTELFYSGTSRPVYTDLGGNFSEKFKKGPRSVNSTKRSRDRAEEEASMLEESAIAESTFDLNDDKHPLAYRPTSLPIEPLAFPNTLPKLSGFAEDFTLKEYGIEESMLPDIDDGVLSESRSSGVLEKAPSPVPMVPTTIAVTVASEKEPSKATIPPAPVIPQAPLPPPPLAPPAPLTVVAPPPAPPPPPPPPPSSLATMSPISPSTPSDGRSDLMAAIRAAGGVGKMKLKKATDKRARIQSDNLSESSALSPAAQKAPGSGDAGGGDLMSALSKALESRRKAIAGREKPRASGQNDVYDKIRNMIPPPNGHDEGVGSGGEEEEDWK</sequence>
<dbReference type="GO" id="GO:0071203">
    <property type="term" value="C:WASH complex"/>
    <property type="evidence" value="ECO:0007669"/>
    <property type="project" value="InterPro"/>
</dbReference>
<feature type="region of interest" description="Disordered" evidence="3">
    <location>
        <begin position="185"/>
        <end position="205"/>
    </location>
</feature>
<feature type="region of interest" description="Disordered" evidence="3">
    <location>
        <begin position="303"/>
        <end position="485"/>
    </location>
</feature>
<comment type="caution">
    <text evidence="5">The sequence shown here is derived from an EMBL/GenBank/DDBJ whole genome shotgun (WGS) entry which is preliminary data.</text>
</comment>
<keyword evidence="6" id="KW-1185">Reference proteome</keyword>
<dbReference type="InterPro" id="IPR021854">
    <property type="entry name" value="WASH1_WAHD"/>
</dbReference>
<dbReference type="GO" id="GO:0032456">
    <property type="term" value="P:endocytic recycling"/>
    <property type="evidence" value="ECO:0007669"/>
    <property type="project" value="TreeGrafter"/>
</dbReference>
<dbReference type="GO" id="GO:0003779">
    <property type="term" value="F:actin binding"/>
    <property type="evidence" value="ECO:0007669"/>
    <property type="project" value="UniProtKB-KW"/>
</dbReference>
<evidence type="ECO:0000256" key="2">
    <source>
        <dbReference type="ARBA" id="ARBA00023203"/>
    </source>
</evidence>
<feature type="compositionally biased region" description="Basic and acidic residues" evidence="3">
    <location>
        <begin position="435"/>
        <end position="449"/>
    </location>
</feature>
<dbReference type="Pfam" id="PF11945">
    <property type="entry name" value="WASH_WAHD"/>
    <property type="match status" value="1"/>
</dbReference>
<dbReference type="OrthoDB" id="307871at2759"/>
<evidence type="ECO:0000256" key="3">
    <source>
        <dbReference type="SAM" id="MobiDB-lite"/>
    </source>
</evidence>
<proteinExistence type="inferred from homology"/>
<dbReference type="GO" id="GO:0005769">
    <property type="term" value="C:early endosome"/>
    <property type="evidence" value="ECO:0007669"/>
    <property type="project" value="InterPro"/>
</dbReference>
<dbReference type="PANTHER" id="PTHR23331">
    <property type="entry name" value="CXYORF1"/>
    <property type="match status" value="1"/>
</dbReference>
<feature type="domain" description="WH2" evidence="4">
    <location>
        <begin position="369"/>
        <end position="391"/>
    </location>
</feature>
<dbReference type="GO" id="GO:0006887">
    <property type="term" value="P:exocytosis"/>
    <property type="evidence" value="ECO:0007669"/>
    <property type="project" value="TreeGrafter"/>
</dbReference>
<dbReference type="AlphaFoldDB" id="A0A8S1HPR6"/>
<dbReference type="PROSITE" id="PS51082">
    <property type="entry name" value="WH2"/>
    <property type="match status" value="1"/>
</dbReference>
<organism evidence="5 6">
    <name type="scientific">Caenorhabditis auriculariae</name>
    <dbReference type="NCBI Taxonomy" id="2777116"/>
    <lineage>
        <taxon>Eukaryota</taxon>
        <taxon>Metazoa</taxon>
        <taxon>Ecdysozoa</taxon>
        <taxon>Nematoda</taxon>
        <taxon>Chromadorea</taxon>
        <taxon>Rhabditida</taxon>
        <taxon>Rhabditina</taxon>
        <taxon>Rhabditomorpha</taxon>
        <taxon>Rhabditoidea</taxon>
        <taxon>Rhabditidae</taxon>
        <taxon>Peloderinae</taxon>
        <taxon>Caenorhabditis</taxon>
    </lineage>
</organism>
<dbReference type="GO" id="GO:0005829">
    <property type="term" value="C:cytosol"/>
    <property type="evidence" value="ECO:0007669"/>
    <property type="project" value="GOC"/>
</dbReference>
<dbReference type="GO" id="GO:0055037">
    <property type="term" value="C:recycling endosome"/>
    <property type="evidence" value="ECO:0007669"/>
    <property type="project" value="TreeGrafter"/>
</dbReference>
<dbReference type="GO" id="GO:0034314">
    <property type="term" value="P:Arp2/3 complex-mediated actin nucleation"/>
    <property type="evidence" value="ECO:0007669"/>
    <property type="project" value="InterPro"/>
</dbReference>
<protein>
    <recommendedName>
        <fullName evidence="4">WH2 domain-containing protein</fullName>
    </recommendedName>
</protein>
<keyword evidence="2" id="KW-0009">Actin-binding</keyword>